<dbReference type="Gene3D" id="3.40.50.200">
    <property type="entry name" value="Peptidase S8/S53 domain"/>
    <property type="match status" value="1"/>
</dbReference>
<name>A0AA96V1P2_9EURY</name>
<reference evidence="2 3" key="1">
    <citation type="submission" date="2023-07" db="EMBL/GenBank/DDBJ databases">
        <title>Closed genoem sequence of Methanomicrococcus sp. Hf6.</title>
        <authorList>
            <person name="Poehlein A."/>
            <person name="Protasov E."/>
            <person name="Platt K."/>
            <person name="Reeh H."/>
            <person name="Daniel R."/>
            <person name="Brune A."/>
        </authorList>
    </citation>
    <scope>NUCLEOTIDE SEQUENCE [LARGE SCALE GENOMIC DNA]</scope>
    <source>
        <strain evidence="2 3">Hf6</strain>
    </source>
</reference>
<dbReference type="AlphaFoldDB" id="A0AA96V1P2"/>
<dbReference type="SUPFAM" id="SSF52743">
    <property type="entry name" value="Subtilisin-like"/>
    <property type="match status" value="1"/>
</dbReference>
<evidence type="ECO:0000313" key="2">
    <source>
        <dbReference type="EMBL" id="WNY23418.1"/>
    </source>
</evidence>
<evidence type="ECO:0000313" key="3">
    <source>
        <dbReference type="Proteomes" id="UP001302978"/>
    </source>
</evidence>
<feature type="domain" description="Peptidase S8/S53" evidence="1">
    <location>
        <begin position="259"/>
        <end position="558"/>
    </location>
</feature>
<protein>
    <recommendedName>
        <fullName evidence="1">Peptidase S8/S53 domain-containing protein</fullName>
    </recommendedName>
</protein>
<sequence length="756" mass="85966">MSEKKLPIQLVLPRVSDITSNTGFPAPKFFGEFTPEIQQKIINDFDFVRDYYKDLFIENEHVPAVSKITIKSEAIAKSHKPADLCKKCPIIGSKNLNEIYIKVTKQSLDETIKIIEEASSVAIKANLTAIETIQPIQIEEKITSELLKKIEGGEFNEINDRIKIKFFNFDNEYDDQQILQYLMTKLDAIDSCEHYELITFKGLQYIKAKINNSEDIKNIASLNGVKTIDFFQNYSLPSDYSIISDNGFTSQKEYANCETCIGIIDGGISTGNELLRPYIADRMEYVSSEYQNPSHATFIASTIQFGNELNDIESNDWRHFSFIDVVALPNNDPTYGPTDGVGELELMEIIIEAMDKHSSNVKIWNLSLGFEDIICDGHMTDFGIFLDLIQDEYTVQFFVSSGNFKVGTRQWPPQEEIGELDRIISPADSVRAITVGSIALSDSDNSIVKCNEPSPFSRRGPGANFLIKPDVVDYGGNIGTNSSYEGLGLKGLDSAGHVIEGIGTSYSNPRVTQKFSSIYDEMVDKDILLAKAMIIHSAKIESREHFSSENDVNYYGFGKPATDVLDILQCSESEVTLVFRQEIKQRSHLEMWDFPYPPSLIRDGKYYGEICMTLVYNPPLNENYGNEYCRCNIDVGFGRYVLTENGARYKSEIPLDRTWSKATESEMVENGFKWSPVKSYYRNIKNGIEVRDGWKIRIDMTPRFNEIIPRQEFVLIVTIRDPEGRHDIYSEMIRGLKEKGFSTNNLEIKQQIRQRQ</sequence>
<dbReference type="InterPro" id="IPR036852">
    <property type="entry name" value="Peptidase_S8/S53_dom_sf"/>
</dbReference>
<organism evidence="2 3">
    <name type="scientific">Methanimicrococcus hongohii</name>
    <dbReference type="NCBI Taxonomy" id="3028295"/>
    <lineage>
        <taxon>Archaea</taxon>
        <taxon>Methanobacteriati</taxon>
        <taxon>Methanobacteriota</taxon>
        <taxon>Stenosarchaea group</taxon>
        <taxon>Methanomicrobia</taxon>
        <taxon>Methanosarcinales</taxon>
        <taxon>Methanosarcinaceae</taxon>
        <taxon>Methanimicrococcus</taxon>
    </lineage>
</organism>
<dbReference type="InterPro" id="IPR034074">
    <property type="entry name" value="Y4bN_pept_dom"/>
</dbReference>
<dbReference type="Pfam" id="PF00082">
    <property type="entry name" value="Peptidase_S8"/>
    <property type="match status" value="1"/>
</dbReference>
<keyword evidence="3" id="KW-1185">Reference proteome</keyword>
<dbReference type="InterPro" id="IPR000209">
    <property type="entry name" value="Peptidase_S8/S53_dom"/>
</dbReference>
<dbReference type="KEGG" id="mehf:MmiHf6_07250"/>
<dbReference type="GO" id="GO:0004252">
    <property type="term" value="F:serine-type endopeptidase activity"/>
    <property type="evidence" value="ECO:0007669"/>
    <property type="project" value="InterPro"/>
</dbReference>
<accession>A0AA96V1P2</accession>
<evidence type="ECO:0000259" key="1">
    <source>
        <dbReference type="Pfam" id="PF00082"/>
    </source>
</evidence>
<dbReference type="RefSeq" id="WP_316558434.1">
    <property type="nucleotide sequence ID" value="NZ_CP131059.1"/>
</dbReference>
<dbReference type="Proteomes" id="UP001302978">
    <property type="component" value="Chromosome"/>
</dbReference>
<proteinExistence type="predicted"/>
<gene>
    <name evidence="2" type="ORF">MmiHf6_07250</name>
</gene>
<dbReference type="GeneID" id="85195236"/>
<dbReference type="EMBL" id="CP131059">
    <property type="protein sequence ID" value="WNY23418.1"/>
    <property type="molecule type" value="Genomic_DNA"/>
</dbReference>
<dbReference type="GO" id="GO:0006508">
    <property type="term" value="P:proteolysis"/>
    <property type="evidence" value="ECO:0007669"/>
    <property type="project" value="InterPro"/>
</dbReference>
<dbReference type="CDD" id="cd04847">
    <property type="entry name" value="Peptidases_S8_Subtilisin_like_2"/>
    <property type="match status" value="1"/>
</dbReference>